<keyword evidence="2" id="KW-0472">Membrane</keyword>
<feature type="compositionally biased region" description="Low complexity" evidence="1">
    <location>
        <begin position="254"/>
        <end position="270"/>
    </location>
</feature>
<keyword evidence="2" id="KW-0812">Transmembrane</keyword>
<protein>
    <submittedName>
        <fullName evidence="3">DUF3999 family protein</fullName>
    </submittedName>
</protein>
<dbReference type="InterPro" id="IPR025060">
    <property type="entry name" value="DUF3999"/>
</dbReference>
<feature type="transmembrane region" description="Helical" evidence="2">
    <location>
        <begin position="461"/>
        <end position="481"/>
    </location>
</feature>
<comment type="caution">
    <text evidence="3">The sequence shown here is derived from an EMBL/GenBank/DDBJ whole genome shotgun (WGS) entry which is preliminary data.</text>
</comment>
<feature type="region of interest" description="Disordered" evidence="1">
    <location>
        <begin position="253"/>
        <end position="273"/>
    </location>
</feature>
<keyword evidence="4" id="KW-1185">Reference proteome</keyword>
<evidence type="ECO:0000256" key="1">
    <source>
        <dbReference type="SAM" id="MobiDB-lite"/>
    </source>
</evidence>
<proteinExistence type="predicted"/>
<accession>A0ABX2ECI5</accession>
<dbReference type="Proteomes" id="UP000737171">
    <property type="component" value="Unassembled WGS sequence"/>
</dbReference>
<evidence type="ECO:0000256" key="2">
    <source>
        <dbReference type="SAM" id="Phobius"/>
    </source>
</evidence>
<dbReference type="EMBL" id="JABRWJ010000001">
    <property type="protein sequence ID" value="NRF66164.1"/>
    <property type="molecule type" value="Genomic_DNA"/>
</dbReference>
<name>A0ABX2ECI5_9BURK</name>
<dbReference type="Pfam" id="PF13163">
    <property type="entry name" value="DUF3999"/>
    <property type="match status" value="1"/>
</dbReference>
<organism evidence="3 4">
    <name type="scientific">Pseudaquabacterium terrae</name>
    <dbReference type="NCBI Taxonomy" id="2732868"/>
    <lineage>
        <taxon>Bacteria</taxon>
        <taxon>Pseudomonadati</taxon>
        <taxon>Pseudomonadota</taxon>
        <taxon>Betaproteobacteria</taxon>
        <taxon>Burkholderiales</taxon>
        <taxon>Sphaerotilaceae</taxon>
        <taxon>Pseudaquabacterium</taxon>
    </lineage>
</organism>
<evidence type="ECO:0000313" key="4">
    <source>
        <dbReference type="Proteomes" id="UP000737171"/>
    </source>
</evidence>
<keyword evidence="2" id="KW-1133">Transmembrane helix</keyword>
<gene>
    <name evidence="3" type="ORF">HLB44_04135</name>
</gene>
<reference evidence="3 4" key="1">
    <citation type="submission" date="2020-05" db="EMBL/GenBank/DDBJ databases">
        <title>Aquincola sp. isolate from soil.</title>
        <authorList>
            <person name="Han J."/>
            <person name="Kim D.-U."/>
        </authorList>
    </citation>
    <scope>NUCLEOTIDE SEQUENCE [LARGE SCALE GENOMIC DNA]</scope>
    <source>
        <strain evidence="3 4">S2</strain>
    </source>
</reference>
<evidence type="ECO:0000313" key="3">
    <source>
        <dbReference type="EMBL" id="NRF66164.1"/>
    </source>
</evidence>
<dbReference type="RefSeq" id="WP_173120841.1">
    <property type="nucleotide sequence ID" value="NZ_JABRWJ010000001.1"/>
</dbReference>
<sequence>MRLDGRLGAWMLIGALAVAARAEEPGLRYSAPVTVSRPGAFVQLPLPPAVYAHSRGGSLVDLRVIDAEGARVPFALLAPRAEQSTATEEQRPVALYLLPKVAAGEALPPTLDLRIEDGRLQVRSRGGELPRPTGGAPAGWLFDLGERTPDAALPRNLRLRWSGPAEFNVAYALDASDDLRQWRPAGGGQLMALTASPAASSPGASLTQPLVPLPAEAARYVRLRWADPPVAPAITGADALIEQRSSVALDPPTLLRLAPSPEPPARASDPASRRALHVDLGGVLPVQQVDLALPPGTQVIPLRVQQRQRADEPWQALAGGVVYRIERPGSTDGASSVSPPLKLHTQARYLRLVPDERAPALDAARTTVLVQVQLASLVFPSQGTPPYRLLAGTVETPPAATGKRPPPSPTPEALPIGTLVPQLEQERARFGRAEVGTFIEVPEAVQRAEAQQVRERWRPRLLWAVLLAGVAALGFMVWRLAKR</sequence>